<protein>
    <submittedName>
        <fullName evidence="1">Uncharacterized protein</fullName>
    </submittedName>
</protein>
<dbReference type="Proteomes" id="UP001500902">
    <property type="component" value="Unassembled WGS sequence"/>
</dbReference>
<dbReference type="RefSeq" id="WP_344888617.1">
    <property type="nucleotide sequence ID" value="NZ_BAAAZP010000149.1"/>
</dbReference>
<accession>A0ABP7CUT5</accession>
<name>A0ABP7CUT5_9ACTN</name>
<dbReference type="EMBL" id="BAAAZP010000149">
    <property type="protein sequence ID" value="GAA3696722.1"/>
    <property type="molecule type" value="Genomic_DNA"/>
</dbReference>
<comment type="caution">
    <text evidence="1">The sequence shown here is derived from an EMBL/GenBank/DDBJ whole genome shotgun (WGS) entry which is preliminary data.</text>
</comment>
<reference evidence="2" key="1">
    <citation type="journal article" date="2019" name="Int. J. Syst. Evol. Microbiol.">
        <title>The Global Catalogue of Microorganisms (GCM) 10K type strain sequencing project: providing services to taxonomists for standard genome sequencing and annotation.</title>
        <authorList>
            <consortium name="The Broad Institute Genomics Platform"/>
            <consortium name="The Broad Institute Genome Sequencing Center for Infectious Disease"/>
            <person name="Wu L."/>
            <person name="Ma J."/>
        </authorList>
    </citation>
    <scope>NUCLEOTIDE SEQUENCE [LARGE SCALE GENOMIC DNA]</scope>
    <source>
        <strain evidence="2">JCM 16904</strain>
    </source>
</reference>
<organism evidence="1 2">
    <name type="scientific">Nonomuraea antimicrobica</name>
    <dbReference type="NCBI Taxonomy" id="561173"/>
    <lineage>
        <taxon>Bacteria</taxon>
        <taxon>Bacillati</taxon>
        <taxon>Actinomycetota</taxon>
        <taxon>Actinomycetes</taxon>
        <taxon>Streptosporangiales</taxon>
        <taxon>Streptosporangiaceae</taxon>
        <taxon>Nonomuraea</taxon>
    </lineage>
</organism>
<evidence type="ECO:0000313" key="1">
    <source>
        <dbReference type="EMBL" id="GAA3696722.1"/>
    </source>
</evidence>
<keyword evidence="2" id="KW-1185">Reference proteome</keyword>
<proteinExistence type="predicted"/>
<gene>
    <name evidence="1" type="ORF">GCM10022224_073120</name>
</gene>
<sequence>MAACALINLYATAAAEIRQDCAPDSWDPWEEEKAARMAHCRDRAVELCNRVLAADAPSWTAASAMVAFLYDEWTWHQDLDHWEDPEEEEDARSRLLDELASAAERALALNSDDAAAATALAEASLASGDSPPASPMPVSTSGLGCFSLSLVVLGEKHGDQVGEFEETIIASDPVDLLWAVPGMTCLDAELDFEPGHLAISSPATWRSIGRGGTSSR</sequence>
<evidence type="ECO:0000313" key="2">
    <source>
        <dbReference type="Proteomes" id="UP001500902"/>
    </source>
</evidence>